<accession>A0A0B7FQC8</accession>
<protein>
    <submittedName>
        <fullName evidence="1">Uncharacterized protein</fullName>
    </submittedName>
</protein>
<dbReference type="Proteomes" id="UP000059188">
    <property type="component" value="Unassembled WGS sequence"/>
</dbReference>
<evidence type="ECO:0000313" key="2">
    <source>
        <dbReference type="Proteomes" id="UP000059188"/>
    </source>
</evidence>
<dbReference type="EMBL" id="LN679139">
    <property type="protein sequence ID" value="CEL59885.1"/>
    <property type="molecule type" value="Genomic_DNA"/>
</dbReference>
<dbReference type="AlphaFoldDB" id="A0A0B7FQC8"/>
<reference evidence="1 2" key="1">
    <citation type="submission" date="2014-11" db="EMBL/GenBank/DDBJ databases">
        <authorList>
            <person name="Wibberg Daniel"/>
        </authorList>
    </citation>
    <scope>NUCLEOTIDE SEQUENCE [LARGE SCALE GENOMIC DNA]</scope>
    <source>
        <strain evidence="1">Rhizoctonia solani AG1-IB 7/3/14</strain>
    </source>
</reference>
<gene>
    <name evidence="1" type="ORF">RSOLAG1IB_09169</name>
</gene>
<organism evidence="1 2">
    <name type="scientific">Thanatephorus cucumeris (strain AG1-IB / isolate 7/3/14)</name>
    <name type="common">Lettuce bottom rot fungus</name>
    <name type="synonym">Rhizoctonia solani</name>
    <dbReference type="NCBI Taxonomy" id="1108050"/>
    <lineage>
        <taxon>Eukaryota</taxon>
        <taxon>Fungi</taxon>
        <taxon>Dikarya</taxon>
        <taxon>Basidiomycota</taxon>
        <taxon>Agaricomycotina</taxon>
        <taxon>Agaricomycetes</taxon>
        <taxon>Cantharellales</taxon>
        <taxon>Ceratobasidiaceae</taxon>
        <taxon>Rhizoctonia</taxon>
        <taxon>Rhizoctonia solani AG-1</taxon>
    </lineage>
</organism>
<keyword evidence="2" id="KW-1185">Reference proteome</keyword>
<name>A0A0B7FQC8_THACB</name>
<evidence type="ECO:0000313" key="1">
    <source>
        <dbReference type="EMBL" id="CEL59885.1"/>
    </source>
</evidence>
<sequence>MPWDLSHQTIWSPCSSRSCPEVALWPFPTCLNLSTSRCLKSRCEGSEINKPFPKGEYATAATPRSRAVSSRWPFCSIERSNAIG</sequence>
<proteinExistence type="predicted"/>